<dbReference type="InterPro" id="IPR033326">
    <property type="entry name" value="BAH1"/>
</dbReference>
<keyword evidence="4" id="KW-0808">Transferase</keyword>
<reference evidence="10 11" key="1">
    <citation type="journal article" date="2023" name="Hortic Res">
        <title>Pangenome of water caltrop reveals structural variations and asymmetric subgenome divergence after allopolyploidization.</title>
        <authorList>
            <person name="Zhang X."/>
            <person name="Chen Y."/>
            <person name="Wang L."/>
            <person name="Yuan Y."/>
            <person name="Fang M."/>
            <person name="Shi L."/>
            <person name="Lu R."/>
            <person name="Comes H.P."/>
            <person name="Ma Y."/>
            <person name="Chen Y."/>
            <person name="Huang G."/>
            <person name="Zhou Y."/>
            <person name="Zheng Z."/>
            <person name="Qiu Y."/>
        </authorList>
    </citation>
    <scope>NUCLEOTIDE SEQUENCE [LARGE SCALE GENOMIC DNA]</scope>
    <source>
        <strain evidence="10">F231</strain>
    </source>
</reference>
<dbReference type="GO" id="GO:0061630">
    <property type="term" value="F:ubiquitin protein ligase activity"/>
    <property type="evidence" value="ECO:0007669"/>
    <property type="project" value="UniProtKB-EC"/>
</dbReference>
<evidence type="ECO:0000256" key="3">
    <source>
        <dbReference type="ARBA" id="ARBA00012483"/>
    </source>
</evidence>
<evidence type="ECO:0000256" key="5">
    <source>
        <dbReference type="ARBA" id="ARBA00022723"/>
    </source>
</evidence>
<evidence type="ECO:0000313" key="10">
    <source>
        <dbReference type="EMBL" id="KAK4777118.1"/>
    </source>
</evidence>
<dbReference type="Gene3D" id="2.40.50.140">
    <property type="entry name" value="Nucleic acid-binding proteins"/>
    <property type="match status" value="1"/>
</dbReference>
<evidence type="ECO:0000259" key="9">
    <source>
        <dbReference type="PROSITE" id="PS51382"/>
    </source>
</evidence>
<dbReference type="EC" id="2.3.2.27" evidence="3"/>
<dbReference type="PROSITE" id="PS51382">
    <property type="entry name" value="SPX"/>
    <property type="match status" value="1"/>
</dbReference>
<comment type="catalytic activity">
    <reaction evidence="1">
        <text>S-ubiquitinyl-[E2 ubiquitin-conjugating enzyme]-L-cysteine + [acceptor protein]-L-lysine = [E2 ubiquitin-conjugating enzyme]-L-cysteine + N(6)-ubiquitinyl-[acceptor protein]-L-lysine.</text>
        <dbReference type="EC" id="2.3.2.27"/>
    </reaction>
</comment>
<evidence type="ECO:0000256" key="4">
    <source>
        <dbReference type="ARBA" id="ARBA00022679"/>
    </source>
</evidence>
<organism evidence="10 11">
    <name type="scientific">Trapa natans</name>
    <name type="common">Water chestnut</name>
    <dbReference type="NCBI Taxonomy" id="22666"/>
    <lineage>
        <taxon>Eukaryota</taxon>
        <taxon>Viridiplantae</taxon>
        <taxon>Streptophyta</taxon>
        <taxon>Embryophyta</taxon>
        <taxon>Tracheophyta</taxon>
        <taxon>Spermatophyta</taxon>
        <taxon>Magnoliopsida</taxon>
        <taxon>eudicotyledons</taxon>
        <taxon>Gunneridae</taxon>
        <taxon>Pentapetalae</taxon>
        <taxon>rosids</taxon>
        <taxon>malvids</taxon>
        <taxon>Myrtales</taxon>
        <taxon>Lythraceae</taxon>
        <taxon>Trapa</taxon>
    </lineage>
</organism>
<evidence type="ECO:0000256" key="7">
    <source>
        <dbReference type="ARBA" id="ARBA00022786"/>
    </source>
</evidence>
<sequence length="389" mass="44220">MDSQIKHAVVVKVMGRTGSRGQVTKCESSSSTIITGERKQSDARKTFSLSAASLITPFELLASESRLYCESLKSCACKLEILDPSPIHQLRFFDYHLPPVIPDLSYIRVTLPVTWMEGLLEKFSHVEYKQLKKVLKSCRRCKHFASSCSVEEYQARGSGVKELCQCETCSLCHQKFFTELVREASDIDGCFRSRVRRLLQLHVAHGMQRYVKILRKCFRGDDQQLMLQEGRMLIEYITMNAIAIRKILKKYDKVHGTVNGKIFKSRLRAEHIELLQSPWLIELGAFYMNCRGSNAGCNGGLGQSSFYFNPEGPVMIMSLPDSMTVEYDLTCAICLVSSIPLSARARSFPFSYITFPLRSPFYKSCSSCFFYFPGYCIQSVCLELWSSVL</sequence>
<evidence type="ECO:0000256" key="8">
    <source>
        <dbReference type="ARBA" id="ARBA00022833"/>
    </source>
</evidence>
<keyword evidence="8" id="KW-0862">Zinc</keyword>
<dbReference type="InterPro" id="IPR012340">
    <property type="entry name" value="NA-bd_OB-fold"/>
</dbReference>
<keyword evidence="7" id="KW-0833">Ubl conjugation pathway</keyword>
<dbReference type="EMBL" id="JAXQNO010000018">
    <property type="protein sequence ID" value="KAK4777118.1"/>
    <property type="molecule type" value="Genomic_DNA"/>
</dbReference>
<dbReference type="AlphaFoldDB" id="A0AAN7KVK6"/>
<protein>
    <recommendedName>
        <fullName evidence="3">RING-type E3 ubiquitin transferase</fullName>
        <ecNumber evidence="3">2.3.2.27</ecNumber>
    </recommendedName>
</protein>
<gene>
    <name evidence="10" type="ORF">SAY86_005806</name>
</gene>
<feature type="domain" description="SPX" evidence="9">
    <location>
        <begin position="101"/>
        <end position="265"/>
    </location>
</feature>
<keyword evidence="11" id="KW-1185">Reference proteome</keyword>
<dbReference type="InterPro" id="IPR004331">
    <property type="entry name" value="SPX_dom"/>
</dbReference>
<evidence type="ECO:0000313" key="11">
    <source>
        <dbReference type="Proteomes" id="UP001346149"/>
    </source>
</evidence>
<accession>A0AAN7KVK6</accession>
<name>A0AAN7KVK6_TRANT</name>
<evidence type="ECO:0000256" key="1">
    <source>
        <dbReference type="ARBA" id="ARBA00000900"/>
    </source>
</evidence>
<dbReference type="PANTHER" id="PTHR46764:SF2">
    <property type="entry name" value="E3 UBIQUITIN-PROTEIN LIGASE BAH1-LIKE-RELATED"/>
    <property type="match status" value="1"/>
</dbReference>
<keyword evidence="6" id="KW-0863">Zinc-finger</keyword>
<evidence type="ECO:0000256" key="2">
    <source>
        <dbReference type="ARBA" id="ARBA00004906"/>
    </source>
</evidence>
<proteinExistence type="predicted"/>
<comment type="pathway">
    <text evidence="2">Protein modification; protein ubiquitination.</text>
</comment>
<evidence type="ECO:0000256" key="6">
    <source>
        <dbReference type="ARBA" id="ARBA00022771"/>
    </source>
</evidence>
<comment type="caution">
    <text evidence="10">The sequence shown here is derived from an EMBL/GenBank/DDBJ whole genome shotgun (WGS) entry which is preliminary data.</text>
</comment>
<keyword evidence="5" id="KW-0479">Metal-binding</keyword>
<dbReference type="GO" id="GO:0008270">
    <property type="term" value="F:zinc ion binding"/>
    <property type="evidence" value="ECO:0007669"/>
    <property type="project" value="UniProtKB-KW"/>
</dbReference>
<dbReference type="PANTHER" id="PTHR46764">
    <property type="entry name" value="E3 UBIQUITIN-PROTEIN LIGASE BAH1"/>
    <property type="match status" value="1"/>
</dbReference>
<dbReference type="Proteomes" id="UP001346149">
    <property type="component" value="Unassembled WGS sequence"/>
</dbReference>